<evidence type="ECO:0000259" key="2">
    <source>
        <dbReference type="Pfam" id="PF01480"/>
    </source>
</evidence>
<feature type="compositionally biased region" description="Basic residues" evidence="1">
    <location>
        <begin position="298"/>
        <end position="308"/>
    </location>
</feature>
<feature type="domain" description="PWI" evidence="2">
    <location>
        <begin position="133"/>
        <end position="198"/>
    </location>
</feature>
<dbReference type="EMBL" id="FR824462">
    <property type="protein sequence ID" value="CCA26824.1"/>
    <property type="molecule type" value="Genomic_DNA"/>
</dbReference>
<dbReference type="HOGENOM" id="CLU_073215_0_0_1"/>
<name>F0WZA6_9STRA</name>
<accession>F0WZA6</accession>
<evidence type="ECO:0000313" key="3">
    <source>
        <dbReference type="EMBL" id="CCA26824.1"/>
    </source>
</evidence>
<dbReference type="Pfam" id="PF01480">
    <property type="entry name" value="PWI"/>
    <property type="match status" value="1"/>
</dbReference>
<reference evidence="3" key="2">
    <citation type="submission" date="2011-02" db="EMBL/GenBank/DDBJ databases">
        <authorList>
            <person name="MacLean D."/>
        </authorList>
    </citation>
    <scope>NUCLEOTIDE SEQUENCE</scope>
</reference>
<proteinExistence type="predicted"/>
<gene>
    <name evidence="3" type="primary">AlNc14C419G11510</name>
    <name evidence="3" type="ORF">ALNC14_129680</name>
</gene>
<evidence type="ECO:0000256" key="1">
    <source>
        <dbReference type="SAM" id="MobiDB-lite"/>
    </source>
</evidence>
<reference evidence="3" key="1">
    <citation type="journal article" date="2011" name="PLoS Biol.">
        <title>Gene gain and loss during evolution of obligate parasitism in the white rust pathogen of Arabidopsis thaliana.</title>
        <authorList>
            <person name="Kemen E."/>
            <person name="Gardiner A."/>
            <person name="Schultz-Larsen T."/>
            <person name="Kemen A.C."/>
            <person name="Balmuth A.L."/>
            <person name="Robert-Seilaniantz A."/>
            <person name="Bailey K."/>
            <person name="Holub E."/>
            <person name="Studholme D.J."/>
            <person name="Maclean D."/>
            <person name="Jones J.D."/>
        </authorList>
    </citation>
    <scope>NUCLEOTIDE SEQUENCE</scope>
</reference>
<dbReference type="AlphaFoldDB" id="F0WZA6"/>
<organism evidence="3">
    <name type="scientific">Albugo laibachii Nc14</name>
    <dbReference type="NCBI Taxonomy" id="890382"/>
    <lineage>
        <taxon>Eukaryota</taxon>
        <taxon>Sar</taxon>
        <taxon>Stramenopiles</taxon>
        <taxon>Oomycota</taxon>
        <taxon>Peronosporomycetes</taxon>
        <taxon>Albuginales</taxon>
        <taxon>Albuginaceae</taxon>
        <taxon>Albugo</taxon>
    </lineage>
</organism>
<feature type="region of interest" description="Disordered" evidence="1">
    <location>
        <begin position="298"/>
        <end position="318"/>
    </location>
</feature>
<sequence length="329" mass="37864">MVLLNVDLFRSIGSFVRNRNVALASATCALGHHLMNKYSLNLPLEKSNKFFYQHHTALETDISTSNIRHLHGAYQAPKSKDVLKIIHAVRKYESRPRISSLEEFEKIVAKWTAIPPDFADVCWNAEMTSRDDLVRWISDRLKGMSMESTAGELVEWIVGLLCHPEFSRPDALAAELEEFLVTQTAEFILSLWQFIILKAAKQFVFYVSLMLLQRHLKHAIFEKQARKPYREKSGRLEAVAAVRHIITTQMSEMNECGGWHVAQIPQPICHDCDKETDRSMTAHWRHLGSLLDARDYSRHKKREHRAHSRSQGSRSRTIVQMIIPQLPAS</sequence>
<protein>
    <submittedName>
        <fullName evidence="3">AlNc14C419G11510 protein</fullName>
    </submittedName>
</protein>
<dbReference type="Gene3D" id="1.20.1390.10">
    <property type="entry name" value="PWI domain"/>
    <property type="match status" value="1"/>
</dbReference>
<dbReference type="InterPro" id="IPR002483">
    <property type="entry name" value="PWI_dom"/>
</dbReference>
<feature type="compositionally biased region" description="Polar residues" evidence="1">
    <location>
        <begin position="309"/>
        <end position="318"/>
    </location>
</feature>